<evidence type="ECO:0000313" key="3">
    <source>
        <dbReference type="Proteomes" id="UP000639643"/>
    </source>
</evidence>
<proteinExistence type="predicted"/>
<reference evidence="2" key="1">
    <citation type="journal article" date="2020" name="Phytopathology">
        <title>Genome Sequence Resources of Colletotrichum truncatum, C. plurivorum, C. musicola, and C. sojae: Four Species Pathogenic to Soybean (Glycine max).</title>
        <authorList>
            <person name="Rogerio F."/>
            <person name="Boufleur T.R."/>
            <person name="Ciampi-Guillardi M."/>
            <person name="Sukno S.A."/>
            <person name="Thon M.R."/>
            <person name="Massola Junior N.S."/>
            <person name="Baroncelli R."/>
        </authorList>
    </citation>
    <scope>NUCLEOTIDE SEQUENCE</scope>
    <source>
        <strain evidence="2">LFN0074</strain>
    </source>
</reference>
<dbReference type="AlphaFoldDB" id="A0A8H6K751"/>
<feature type="compositionally biased region" description="Basic and acidic residues" evidence="1">
    <location>
        <begin position="409"/>
        <end position="418"/>
    </location>
</feature>
<gene>
    <name evidence="2" type="ORF">CMUS01_09734</name>
</gene>
<dbReference type="OrthoDB" id="4267316at2759"/>
<feature type="region of interest" description="Disordered" evidence="1">
    <location>
        <begin position="367"/>
        <end position="425"/>
    </location>
</feature>
<feature type="compositionally biased region" description="Acidic residues" evidence="1">
    <location>
        <begin position="367"/>
        <end position="377"/>
    </location>
</feature>
<organism evidence="2 3">
    <name type="scientific">Colletotrichum musicola</name>
    <dbReference type="NCBI Taxonomy" id="2175873"/>
    <lineage>
        <taxon>Eukaryota</taxon>
        <taxon>Fungi</taxon>
        <taxon>Dikarya</taxon>
        <taxon>Ascomycota</taxon>
        <taxon>Pezizomycotina</taxon>
        <taxon>Sordariomycetes</taxon>
        <taxon>Hypocreomycetidae</taxon>
        <taxon>Glomerellales</taxon>
        <taxon>Glomerellaceae</taxon>
        <taxon>Colletotrichum</taxon>
        <taxon>Colletotrichum orchidearum species complex</taxon>
    </lineage>
</organism>
<protein>
    <submittedName>
        <fullName evidence="2">Uncharacterized protein</fullName>
    </submittedName>
</protein>
<accession>A0A8H6K751</accession>
<evidence type="ECO:0000313" key="2">
    <source>
        <dbReference type="EMBL" id="KAF6825681.1"/>
    </source>
</evidence>
<keyword evidence="3" id="KW-1185">Reference proteome</keyword>
<dbReference type="Proteomes" id="UP000639643">
    <property type="component" value="Unassembled WGS sequence"/>
</dbReference>
<evidence type="ECO:0000256" key="1">
    <source>
        <dbReference type="SAM" id="MobiDB-lite"/>
    </source>
</evidence>
<sequence length="425" mass="48384">MAHATWNAPESYTRIPLPQSLPRNHIRDFDVNANYDDTKAELMILEDIRVADAKWSQIVHCKVTKAPKQRQSSRFQSRLDDVVTGRSLVIKAYDYEYYPSSFGGPWDNDEEADGRFSREFSAYQYYHTNHRGGYPESMPKFYGGWVIKVDAGKNEQGHKQYRYVRLILIEYIDGRSIESLCFCGREPGWMGELEPLTLEVPFRRRRSGPVYITFDLKNRQLAIKKMLHGLVVGMHIGFRVVFLDHTETEVFELTDEGADLAPPIVTKLPFPPHPKERCSAVAPDSFYGWWPLSLPNGTDEEDEDRTKQFADWLVSPTAFGPLQEAKDELDRLTAEGRLWPHPYAMYSTFDTLRKILKGREVAGLGDAAEEEMAEAEPTDLGPLATRGIAAAPDPTGRPDPIRQPGPSEQPDRWQENRDPNGPQGP</sequence>
<name>A0A8H6K751_9PEZI</name>
<comment type="caution">
    <text evidence="2">The sequence shown here is derived from an EMBL/GenBank/DDBJ whole genome shotgun (WGS) entry which is preliminary data.</text>
</comment>
<dbReference type="EMBL" id="WIGM01000422">
    <property type="protein sequence ID" value="KAF6825681.1"/>
    <property type="molecule type" value="Genomic_DNA"/>
</dbReference>